<keyword evidence="5" id="KW-1185">Reference proteome</keyword>
<evidence type="ECO:0000256" key="1">
    <source>
        <dbReference type="ARBA" id="ARBA00004123"/>
    </source>
</evidence>
<feature type="compositionally biased region" description="Low complexity" evidence="3">
    <location>
        <begin position="208"/>
        <end position="219"/>
    </location>
</feature>
<feature type="region of interest" description="Disordered" evidence="3">
    <location>
        <begin position="155"/>
        <end position="233"/>
    </location>
</feature>
<feature type="compositionally biased region" description="Polar residues" evidence="3">
    <location>
        <begin position="155"/>
        <end position="178"/>
    </location>
</feature>
<reference evidence="4" key="1">
    <citation type="journal article" date="2023" name="G3 (Bethesda)">
        <title>Whole genome assembly and annotation of the endangered Caribbean coral Acropora cervicornis.</title>
        <authorList>
            <person name="Selwyn J.D."/>
            <person name="Vollmer S.V."/>
        </authorList>
    </citation>
    <scope>NUCLEOTIDE SEQUENCE</scope>
    <source>
        <strain evidence="4">K2</strain>
    </source>
</reference>
<evidence type="ECO:0000313" key="5">
    <source>
        <dbReference type="Proteomes" id="UP001249851"/>
    </source>
</evidence>
<comment type="subcellular location">
    <subcellularLocation>
        <location evidence="1">Nucleus</location>
    </subcellularLocation>
</comment>
<evidence type="ECO:0000256" key="3">
    <source>
        <dbReference type="SAM" id="MobiDB-lite"/>
    </source>
</evidence>
<name>A0AAD9QF66_ACRCE</name>
<reference evidence="4" key="2">
    <citation type="journal article" date="2023" name="Science">
        <title>Genomic signatures of disease resistance in endangered staghorn corals.</title>
        <authorList>
            <person name="Vollmer S.V."/>
            <person name="Selwyn J.D."/>
            <person name="Despard B.A."/>
            <person name="Roesel C.L."/>
        </authorList>
    </citation>
    <scope>NUCLEOTIDE SEQUENCE</scope>
    <source>
        <strain evidence="4">K2</strain>
    </source>
</reference>
<dbReference type="InterPro" id="IPR051767">
    <property type="entry name" value="Nucleoporin_NUP42"/>
</dbReference>
<keyword evidence="2" id="KW-0539">Nucleus</keyword>
<dbReference type="PANTHER" id="PTHR46527:SF1">
    <property type="entry name" value="NUCLEOPORIN NUP42"/>
    <property type="match status" value="1"/>
</dbReference>
<evidence type="ECO:0000256" key="2">
    <source>
        <dbReference type="ARBA" id="ARBA00023242"/>
    </source>
</evidence>
<dbReference type="EMBL" id="JARQWQ010000037">
    <property type="protein sequence ID" value="KAK2560173.1"/>
    <property type="molecule type" value="Genomic_DNA"/>
</dbReference>
<comment type="caution">
    <text evidence="4">The sequence shown here is derived from an EMBL/GenBank/DDBJ whole genome shotgun (WGS) entry which is preliminary data.</text>
</comment>
<gene>
    <name evidence="4" type="ORF">P5673_017152</name>
</gene>
<dbReference type="Proteomes" id="UP001249851">
    <property type="component" value="Unassembled WGS sequence"/>
</dbReference>
<feature type="compositionally biased region" description="Polar residues" evidence="3">
    <location>
        <begin position="220"/>
        <end position="232"/>
    </location>
</feature>
<accession>A0AAD9QF66</accession>
<protein>
    <submittedName>
        <fullName evidence="4">Uncharacterized protein</fullName>
    </submittedName>
</protein>
<organism evidence="4 5">
    <name type="scientific">Acropora cervicornis</name>
    <name type="common">Staghorn coral</name>
    <dbReference type="NCBI Taxonomy" id="6130"/>
    <lineage>
        <taxon>Eukaryota</taxon>
        <taxon>Metazoa</taxon>
        <taxon>Cnidaria</taxon>
        <taxon>Anthozoa</taxon>
        <taxon>Hexacorallia</taxon>
        <taxon>Scleractinia</taxon>
        <taxon>Astrocoeniina</taxon>
        <taxon>Acroporidae</taxon>
        <taxon>Acropora</taxon>
    </lineage>
</organism>
<proteinExistence type="predicted"/>
<dbReference type="AlphaFoldDB" id="A0AAD9QF66"/>
<dbReference type="PANTHER" id="PTHR46527">
    <property type="entry name" value="NUCLEOPORIN-LIKE PROTEIN 2"/>
    <property type="match status" value="1"/>
</dbReference>
<dbReference type="GO" id="GO:0005634">
    <property type="term" value="C:nucleus"/>
    <property type="evidence" value="ECO:0007669"/>
    <property type="project" value="UniProtKB-SubCell"/>
</dbReference>
<sequence>MFWLTSNEGRRIDLKLYLVTKRKTLLTGNRFRLMDFSPEEIRLEAYTANSKGNANAYEQGLKQLIHENFKRRLQLSEMTMSAIEEIKKTNSLYPLGDRVPMGPSSSMPQPTSSHVFGTGSSFGGSLSFQSCRSFADRGQSNQSSLFNTPTTGLFSGQIKSSTGQSTGFPSVAPSSQPSAEGGVLFGSSPIARSSGLGGSVSKVENDNSVKSPTTVSTPSNASPHKQASSSNEDGMEAFLADSFVLGKIPEFPPPLELC</sequence>
<evidence type="ECO:0000313" key="4">
    <source>
        <dbReference type="EMBL" id="KAK2560173.1"/>
    </source>
</evidence>